<dbReference type="SUPFAM" id="SSF51197">
    <property type="entry name" value="Clavaminate synthase-like"/>
    <property type="match status" value="1"/>
</dbReference>
<dbReference type="InterPro" id="IPR008775">
    <property type="entry name" value="Phytyl_CoA_dOase-like"/>
</dbReference>
<protein>
    <submittedName>
        <fullName evidence="2">Unannotated protein</fullName>
    </submittedName>
</protein>
<dbReference type="AlphaFoldDB" id="A0A6J6UG71"/>
<accession>A0A6J6UG71</accession>
<dbReference type="PANTHER" id="PTHR20883">
    <property type="entry name" value="PHYTANOYL-COA DIOXYGENASE DOMAIN CONTAINING 1"/>
    <property type="match status" value="1"/>
</dbReference>
<evidence type="ECO:0000313" key="2">
    <source>
        <dbReference type="EMBL" id="CAB4758810.1"/>
    </source>
</evidence>
<dbReference type="PANTHER" id="PTHR20883:SF49">
    <property type="entry name" value="PHYTANOYL-COA DIOXYGENASE"/>
    <property type="match status" value="1"/>
</dbReference>
<evidence type="ECO:0000256" key="1">
    <source>
        <dbReference type="SAM" id="MobiDB-lite"/>
    </source>
</evidence>
<feature type="compositionally biased region" description="Low complexity" evidence="1">
    <location>
        <begin position="59"/>
        <end position="78"/>
    </location>
</feature>
<reference evidence="2" key="1">
    <citation type="submission" date="2020-05" db="EMBL/GenBank/DDBJ databases">
        <authorList>
            <person name="Chiriac C."/>
            <person name="Salcher M."/>
            <person name="Ghai R."/>
            <person name="Kavagutti S V."/>
        </authorList>
    </citation>
    <scope>NUCLEOTIDE SEQUENCE</scope>
</reference>
<organism evidence="2">
    <name type="scientific">freshwater metagenome</name>
    <dbReference type="NCBI Taxonomy" id="449393"/>
    <lineage>
        <taxon>unclassified sequences</taxon>
        <taxon>metagenomes</taxon>
        <taxon>ecological metagenomes</taxon>
    </lineage>
</organism>
<proteinExistence type="predicted"/>
<dbReference type="Gene3D" id="2.60.120.620">
    <property type="entry name" value="q2cbj1_9rhob like domain"/>
    <property type="match status" value="1"/>
</dbReference>
<sequence>MLLQDPIRPVTQAEVETFWQDGVVLLRGILDTHWLDALSGPLEQTISLGEAVNLGTMSPDSDLASASESSPAAPAFSAGTDHWRHDETFLAFATASPLAPIAATLLNSDHIWLWEDSVLVKEAGSPFVTKFHTDASYFNLEGDQVCTMWIPLDAATPSSGVVSWVRGSHRDPVEYRPNMFVTDEPIPGTLGEIVPDVLDTPELAARLISFDLEPGDLTVHHARTLHGSPANTSEVRRRAVSMRYFGDDARYRRKPGLMVRPAMTSLSDGDTLGPPDCPLAWPR</sequence>
<feature type="region of interest" description="Disordered" evidence="1">
    <location>
        <begin position="59"/>
        <end position="79"/>
    </location>
</feature>
<gene>
    <name evidence="2" type="ORF">UFOPK2766_02090</name>
</gene>
<dbReference type="EMBL" id="CAEZYU010000134">
    <property type="protein sequence ID" value="CAB4758810.1"/>
    <property type="molecule type" value="Genomic_DNA"/>
</dbReference>
<dbReference type="Pfam" id="PF05721">
    <property type="entry name" value="PhyH"/>
    <property type="match status" value="1"/>
</dbReference>
<name>A0A6J6UG71_9ZZZZ</name>